<gene>
    <name evidence="5" type="ORF">AB6A40_000314</name>
</gene>
<dbReference type="GO" id="GO:0005634">
    <property type="term" value="C:nucleus"/>
    <property type="evidence" value="ECO:0007669"/>
    <property type="project" value="UniProtKB-SubCell"/>
</dbReference>
<evidence type="ECO:0008006" key="7">
    <source>
        <dbReference type="Google" id="ProtNLM"/>
    </source>
</evidence>
<protein>
    <recommendedName>
        <fullName evidence="7">Proteasome subunit beta</fullName>
    </recommendedName>
</protein>
<evidence type="ECO:0000256" key="3">
    <source>
        <dbReference type="ARBA" id="ARBA00022942"/>
    </source>
</evidence>
<accession>A0ABD6EBF0</accession>
<dbReference type="Gene3D" id="3.60.20.10">
    <property type="entry name" value="Glutamine Phosphoribosylpyrophosphate, subunit 1, domain 1"/>
    <property type="match status" value="1"/>
</dbReference>
<dbReference type="InterPro" id="IPR001353">
    <property type="entry name" value="Proteasome_sua/b"/>
</dbReference>
<keyword evidence="6" id="KW-1185">Reference proteome</keyword>
<dbReference type="Proteomes" id="UP001608902">
    <property type="component" value="Unassembled WGS sequence"/>
</dbReference>
<comment type="subcellular location">
    <subcellularLocation>
        <location evidence="1">Nucleus</location>
    </subcellularLocation>
</comment>
<keyword evidence="3" id="KW-0647">Proteasome</keyword>
<dbReference type="PANTHER" id="PTHR32194:SF2">
    <property type="entry name" value="PROTEASOME SUBUNIT BETA TYPE-1"/>
    <property type="match status" value="1"/>
</dbReference>
<comment type="subunit">
    <text evidence="4">The 26S proteasome consists of a 20S proteasome core and two 19S regulatory subunits. The 20S proteasome core is composed of 28 subunits that are arranged in four stacked rings, resulting in a barrel-shaped structure. The two end rings are each formed by seven alpha subunits, and the two central rings are each formed by seven beta subunits. The catalytic chamber with the active sites is on the inside of the barrel.</text>
</comment>
<evidence type="ECO:0000313" key="5">
    <source>
        <dbReference type="EMBL" id="MFH4973605.1"/>
    </source>
</evidence>
<proteinExistence type="predicted"/>
<name>A0ABD6EBF0_9BILA</name>
<dbReference type="SUPFAM" id="SSF56235">
    <property type="entry name" value="N-terminal nucleophile aminohydrolases (Ntn hydrolases)"/>
    <property type="match status" value="1"/>
</dbReference>
<reference evidence="5 6" key="1">
    <citation type="submission" date="2024-08" db="EMBL/GenBank/DDBJ databases">
        <title>Gnathostoma spinigerum genome.</title>
        <authorList>
            <person name="Gonzalez-Bertolin B."/>
            <person name="Monzon S."/>
            <person name="Zaballos A."/>
            <person name="Jimenez P."/>
            <person name="Dekumyoy P."/>
            <person name="Varona S."/>
            <person name="Cuesta I."/>
            <person name="Sumanam S."/>
            <person name="Adisakwattana P."/>
            <person name="Gasser R.B."/>
            <person name="Hernandez-Gonzalez A."/>
            <person name="Young N.D."/>
            <person name="Perteguer M.J."/>
        </authorList>
    </citation>
    <scope>NUCLEOTIDE SEQUENCE [LARGE SCALE GENOMIC DNA]</scope>
    <source>
        <strain evidence="5">AL3</strain>
        <tissue evidence="5">Liver</tissue>
    </source>
</reference>
<evidence type="ECO:0000313" key="6">
    <source>
        <dbReference type="Proteomes" id="UP001608902"/>
    </source>
</evidence>
<dbReference type="InterPro" id="IPR023333">
    <property type="entry name" value="Proteasome_suB-type"/>
</dbReference>
<keyword evidence="2" id="KW-0963">Cytoplasm</keyword>
<evidence type="ECO:0000256" key="2">
    <source>
        <dbReference type="ARBA" id="ARBA00022490"/>
    </source>
</evidence>
<sequence length="201" mass="23136">MGTQFLAGICFDSYVLLAADKSCFAYGAIVVTDDHDKRFDLGDKLVMLCIGEDGDVEQFGDWCKRNIQLYKLRYGYEMSPKSCYHWIRRGIAETLRTPDYFIVDTLIGGYDDFAKKAFLGSVDYLGNGMADQRFLFRGFSGRFCYALLDKVYKKDMPVEQGIEAMKQCLREAKKRFVINLPSYQMLIIDKDGLRQLPDFHP</sequence>
<dbReference type="EMBL" id="JBGFUD010000085">
    <property type="protein sequence ID" value="MFH4973605.1"/>
    <property type="molecule type" value="Genomic_DNA"/>
</dbReference>
<organism evidence="5 6">
    <name type="scientific">Gnathostoma spinigerum</name>
    <dbReference type="NCBI Taxonomy" id="75299"/>
    <lineage>
        <taxon>Eukaryota</taxon>
        <taxon>Metazoa</taxon>
        <taxon>Ecdysozoa</taxon>
        <taxon>Nematoda</taxon>
        <taxon>Chromadorea</taxon>
        <taxon>Rhabditida</taxon>
        <taxon>Spirurina</taxon>
        <taxon>Gnathostomatomorpha</taxon>
        <taxon>Gnathostomatoidea</taxon>
        <taxon>Gnathostomatidae</taxon>
        <taxon>Gnathostoma</taxon>
    </lineage>
</organism>
<dbReference type="AlphaFoldDB" id="A0ABD6EBF0"/>
<evidence type="ECO:0000256" key="1">
    <source>
        <dbReference type="ARBA" id="ARBA00004123"/>
    </source>
</evidence>
<dbReference type="InterPro" id="IPR029055">
    <property type="entry name" value="Ntn_hydrolases_N"/>
</dbReference>
<dbReference type="Pfam" id="PF00227">
    <property type="entry name" value="Proteasome"/>
    <property type="match status" value="1"/>
</dbReference>
<dbReference type="GO" id="GO:0000502">
    <property type="term" value="C:proteasome complex"/>
    <property type="evidence" value="ECO:0007669"/>
    <property type="project" value="UniProtKB-KW"/>
</dbReference>
<comment type="caution">
    <text evidence="5">The sequence shown here is derived from an EMBL/GenBank/DDBJ whole genome shotgun (WGS) entry which is preliminary data.</text>
</comment>
<evidence type="ECO:0000256" key="4">
    <source>
        <dbReference type="ARBA" id="ARBA00026071"/>
    </source>
</evidence>
<dbReference type="PANTHER" id="PTHR32194">
    <property type="entry name" value="METALLOPROTEASE TLDD"/>
    <property type="match status" value="1"/>
</dbReference>